<dbReference type="SMART" id="SM00355">
    <property type="entry name" value="ZnF_C2H2"/>
    <property type="match status" value="5"/>
</dbReference>
<keyword evidence="1" id="KW-0479">Metal-binding</keyword>
<evidence type="ECO:0000313" key="7">
    <source>
        <dbReference type="Proteomes" id="UP000694843"/>
    </source>
</evidence>
<dbReference type="InterPro" id="IPR036236">
    <property type="entry name" value="Znf_C2H2_sf"/>
</dbReference>
<keyword evidence="4" id="KW-0862">Zinc</keyword>
<evidence type="ECO:0000256" key="3">
    <source>
        <dbReference type="ARBA" id="ARBA00022771"/>
    </source>
</evidence>
<evidence type="ECO:0000313" key="8">
    <source>
        <dbReference type="RefSeq" id="XP_018015255.1"/>
    </source>
</evidence>
<organism evidence="7 8">
    <name type="scientific">Hyalella azteca</name>
    <name type="common">Amphipod</name>
    <dbReference type="NCBI Taxonomy" id="294128"/>
    <lineage>
        <taxon>Eukaryota</taxon>
        <taxon>Metazoa</taxon>
        <taxon>Ecdysozoa</taxon>
        <taxon>Arthropoda</taxon>
        <taxon>Crustacea</taxon>
        <taxon>Multicrustacea</taxon>
        <taxon>Malacostraca</taxon>
        <taxon>Eumalacostraca</taxon>
        <taxon>Peracarida</taxon>
        <taxon>Amphipoda</taxon>
        <taxon>Senticaudata</taxon>
        <taxon>Talitrida</taxon>
        <taxon>Talitroidea</taxon>
        <taxon>Hyalellidae</taxon>
        <taxon>Hyalella</taxon>
    </lineage>
</organism>
<evidence type="ECO:0000256" key="4">
    <source>
        <dbReference type="ARBA" id="ARBA00022833"/>
    </source>
</evidence>
<protein>
    <submittedName>
        <fullName evidence="8">Zinc finger autosomal protein isoform X1</fullName>
    </submittedName>
</protein>
<dbReference type="SUPFAM" id="SSF57667">
    <property type="entry name" value="beta-beta-alpha zinc fingers"/>
    <property type="match status" value="1"/>
</dbReference>
<name>A0A8B7NNL6_HYAAZ</name>
<dbReference type="KEGG" id="hazt:108672139"/>
<dbReference type="Proteomes" id="UP000694843">
    <property type="component" value="Unplaced"/>
</dbReference>
<dbReference type="AlphaFoldDB" id="A0A8B7NNL6"/>
<proteinExistence type="predicted"/>
<evidence type="ECO:0000256" key="2">
    <source>
        <dbReference type="ARBA" id="ARBA00022737"/>
    </source>
</evidence>
<evidence type="ECO:0000256" key="5">
    <source>
        <dbReference type="SAM" id="MobiDB-lite"/>
    </source>
</evidence>
<dbReference type="OMA" id="NENDRDM"/>
<keyword evidence="3" id="KW-0863">Zinc-finger</keyword>
<dbReference type="GO" id="GO:0045944">
    <property type="term" value="P:positive regulation of transcription by RNA polymerase II"/>
    <property type="evidence" value="ECO:0007669"/>
    <property type="project" value="TreeGrafter"/>
</dbReference>
<dbReference type="Gene3D" id="3.30.160.60">
    <property type="entry name" value="Classic Zinc Finger"/>
    <property type="match status" value="3"/>
</dbReference>
<feature type="domain" description="C2H2-type" evidence="6">
    <location>
        <begin position="320"/>
        <end position="343"/>
    </location>
</feature>
<dbReference type="InterPro" id="IPR050688">
    <property type="entry name" value="Zinc_finger/UBP_domain"/>
</dbReference>
<dbReference type="GO" id="GO:0008270">
    <property type="term" value="F:zinc ion binding"/>
    <property type="evidence" value="ECO:0007669"/>
    <property type="project" value="UniProtKB-KW"/>
</dbReference>
<feature type="domain" description="C2H2-type" evidence="6">
    <location>
        <begin position="291"/>
        <end position="314"/>
    </location>
</feature>
<feature type="region of interest" description="Disordered" evidence="5">
    <location>
        <begin position="43"/>
        <end position="63"/>
    </location>
</feature>
<sequence length="350" mass="39145">MIPSAQIMRKCSVVLHKLSDGEGLSGADVWTVRRGWCPEQSLTHVSTGGSKLKSEANETSDSPVLQKVSSVYIKGEPESEEDEITVKEEPICIDENEPTPPPPPCVPCKKEADVTAHKAQQDGLQDMAVQLEEQDGMLCKVHVNAGQEAPKTAFHGKMDGEMSDIKGVISSDSEVKLHPTPERGTYKHLVKRQVFAKHGLGKRFQCKICDYVASQKLHLKCHMISKHKIGPGRQCKICDYVGAMEIHLKKHLFSKHGIGTGIQCKMCDYSTTQKQFLKSHMFSKHRIGDGFQCKMCDFVTAHKYRLKSHLFSKHGIGTWFPCKMCDHVAHQKEHLKAHIILTHRIGTGFQ</sequence>
<reference evidence="8" key="1">
    <citation type="submission" date="2025-08" db="UniProtKB">
        <authorList>
            <consortium name="RefSeq"/>
        </authorList>
    </citation>
    <scope>IDENTIFICATION</scope>
    <source>
        <tissue evidence="8">Whole organism</tissue>
    </source>
</reference>
<gene>
    <name evidence="8" type="primary">LOC108672139</name>
</gene>
<evidence type="ECO:0000259" key="6">
    <source>
        <dbReference type="SMART" id="SM00355"/>
    </source>
</evidence>
<dbReference type="InterPro" id="IPR013087">
    <property type="entry name" value="Znf_C2H2_type"/>
</dbReference>
<keyword evidence="7" id="KW-1185">Reference proteome</keyword>
<evidence type="ECO:0000256" key="1">
    <source>
        <dbReference type="ARBA" id="ARBA00022723"/>
    </source>
</evidence>
<dbReference type="GeneID" id="108672139"/>
<dbReference type="RefSeq" id="XP_018015255.1">
    <property type="nucleotide sequence ID" value="XM_018159766.2"/>
</dbReference>
<feature type="domain" description="C2H2-type" evidence="6">
    <location>
        <begin position="204"/>
        <end position="227"/>
    </location>
</feature>
<dbReference type="GO" id="GO:0005634">
    <property type="term" value="C:nucleus"/>
    <property type="evidence" value="ECO:0007669"/>
    <property type="project" value="TreeGrafter"/>
</dbReference>
<dbReference type="PANTHER" id="PTHR24403:SF100">
    <property type="entry name" value="C2H2-TYPE DOMAIN-CONTAINING PROTEIN"/>
    <property type="match status" value="1"/>
</dbReference>
<dbReference type="PANTHER" id="PTHR24403">
    <property type="entry name" value="ZINC FINGER PROTEIN"/>
    <property type="match status" value="1"/>
</dbReference>
<accession>A0A8B7NNL6</accession>
<feature type="domain" description="C2H2-type" evidence="6">
    <location>
        <begin position="262"/>
        <end position="285"/>
    </location>
</feature>
<dbReference type="OrthoDB" id="3561125at2759"/>
<keyword evidence="2" id="KW-0677">Repeat</keyword>
<feature type="domain" description="C2H2-type" evidence="6">
    <location>
        <begin position="233"/>
        <end position="256"/>
    </location>
</feature>